<dbReference type="InterPro" id="IPR002502">
    <property type="entry name" value="Amidase_domain"/>
</dbReference>
<evidence type="ECO:0000259" key="1">
    <source>
        <dbReference type="Pfam" id="PF01510"/>
    </source>
</evidence>
<comment type="caution">
    <text evidence="2">The sequence shown here is derived from an EMBL/GenBank/DDBJ whole genome shotgun (WGS) entry which is preliminary data.</text>
</comment>
<dbReference type="InterPro" id="IPR036505">
    <property type="entry name" value="Amidase/PGRP_sf"/>
</dbReference>
<reference evidence="2" key="1">
    <citation type="journal article" date="2014" name="Front. Microbiol.">
        <title>High frequency of phylogenetically diverse reductive dehalogenase-homologous genes in deep subseafloor sedimentary metagenomes.</title>
        <authorList>
            <person name="Kawai M."/>
            <person name="Futagami T."/>
            <person name="Toyoda A."/>
            <person name="Takaki Y."/>
            <person name="Nishi S."/>
            <person name="Hori S."/>
            <person name="Arai W."/>
            <person name="Tsubouchi T."/>
            <person name="Morono Y."/>
            <person name="Uchiyama I."/>
            <person name="Ito T."/>
            <person name="Fujiyama A."/>
            <person name="Inagaki F."/>
            <person name="Takami H."/>
        </authorList>
    </citation>
    <scope>NUCLEOTIDE SEQUENCE</scope>
    <source>
        <strain evidence="2">Expedition CK06-06</strain>
    </source>
</reference>
<dbReference type="Pfam" id="PF01510">
    <property type="entry name" value="Amidase_2"/>
    <property type="match status" value="1"/>
</dbReference>
<evidence type="ECO:0000313" key="2">
    <source>
        <dbReference type="EMBL" id="GAF73536.1"/>
    </source>
</evidence>
<dbReference type="SUPFAM" id="SSF55846">
    <property type="entry name" value="N-acetylmuramoyl-L-alanine amidase-like"/>
    <property type="match status" value="1"/>
</dbReference>
<dbReference type="GO" id="GO:0008745">
    <property type="term" value="F:N-acetylmuramoyl-L-alanine amidase activity"/>
    <property type="evidence" value="ECO:0007669"/>
    <property type="project" value="InterPro"/>
</dbReference>
<proteinExistence type="predicted"/>
<protein>
    <recommendedName>
        <fullName evidence="1">N-acetylmuramoyl-L-alanine amidase domain-containing protein</fullName>
    </recommendedName>
</protein>
<feature type="domain" description="N-acetylmuramoyl-L-alanine amidase" evidence="1">
    <location>
        <begin position="8"/>
        <end position="69"/>
    </location>
</feature>
<dbReference type="CDD" id="cd06583">
    <property type="entry name" value="PGRP"/>
    <property type="match status" value="1"/>
</dbReference>
<dbReference type="Gene3D" id="3.40.80.10">
    <property type="entry name" value="Peptidoglycan recognition protein-like"/>
    <property type="match status" value="1"/>
</dbReference>
<gene>
    <name evidence="2" type="ORF">S01H1_00552</name>
</gene>
<accession>X0SEK2</accession>
<dbReference type="GO" id="GO:0009253">
    <property type="term" value="P:peptidoglycan catabolic process"/>
    <property type="evidence" value="ECO:0007669"/>
    <property type="project" value="InterPro"/>
</dbReference>
<name>X0SEK2_9ZZZZ</name>
<organism evidence="2">
    <name type="scientific">marine sediment metagenome</name>
    <dbReference type="NCBI Taxonomy" id="412755"/>
    <lineage>
        <taxon>unclassified sequences</taxon>
        <taxon>metagenomes</taxon>
        <taxon>ecological metagenomes</taxon>
    </lineage>
</organism>
<dbReference type="EMBL" id="BARS01000199">
    <property type="protein sequence ID" value="GAF73536.1"/>
    <property type="molecule type" value="Genomic_DNA"/>
</dbReference>
<dbReference type="AlphaFoldDB" id="X0SEK2"/>
<sequence>AHCKVPGNFYNDHGIGICLIGNFEHTRPTAVQMRSLAALCRFLCEECQIPESQVLTHGGITGRTKCPGRNFSLAELHRRLGQTVLASSTR</sequence>
<feature type="non-terminal residue" evidence="2">
    <location>
        <position position="1"/>
    </location>
</feature>